<evidence type="ECO:0000313" key="2">
    <source>
        <dbReference type="Proteomes" id="UP000308600"/>
    </source>
</evidence>
<protein>
    <submittedName>
        <fullName evidence="1">Uncharacterized protein</fullName>
    </submittedName>
</protein>
<sequence>MRCRGFFPGLLISRYTTKTTHHPITRDGTDGTNEGVWGTLPVVVDDSASYMLPVSNDGVSPEGRASHAGWVFLDVVVDFWTVQALTNSHPFPSASVIMDDVGTILFGTADIAMTTTTERSVFFGHDWICHRPVAVPNLQTQHHQHHLLVLEDLHNISNGDGTLSTTTNTTDNDDDYTGRPRLFAARHPPPPPISVSPITPPPPGTTFPGPTWARHPPPRRLKTFKGPTTTYYASTTAYIETSKSREFEMTYEELILPPPTWACQQGSPKIWVRRQLANRGR</sequence>
<keyword evidence="2" id="KW-1185">Reference proteome</keyword>
<accession>A0ACD3A122</accession>
<organism evidence="1 2">
    <name type="scientific">Pluteus cervinus</name>
    <dbReference type="NCBI Taxonomy" id="181527"/>
    <lineage>
        <taxon>Eukaryota</taxon>
        <taxon>Fungi</taxon>
        <taxon>Dikarya</taxon>
        <taxon>Basidiomycota</taxon>
        <taxon>Agaricomycotina</taxon>
        <taxon>Agaricomycetes</taxon>
        <taxon>Agaricomycetidae</taxon>
        <taxon>Agaricales</taxon>
        <taxon>Pluteineae</taxon>
        <taxon>Pluteaceae</taxon>
        <taxon>Pluteus</taxon>
    </lineage>
</organism>
<dbReference type="EMBL" id="ML209021">
    <property type="protein sequence ID" value="TFK59307.1"/>
    <property type="molecule type" value="Genomic_DNA"/>
</dbReference>
<name>A0ACD3A122_9AGAR</name>
<proteinExistence type="predicted"/>
<reference evidence="1 2" key="1">
    <citation type="journal article" date="2019" name="Nat. Ecol. Evol.">
        <title>Megaphylogeny resolves global patterns of mushroom evolution.</title>
        <authorList>
            <person name="Varga T."/>
            <person name="Krizsan K."/>
            <person name="Foldi C."/>
            <person name="Dima B."/>
            <person name="Sanchez-Garcia M."/>
            <person name="Sanchez-Ramirez S."/>
            <person name="Szollosi G.J."/>
            <person name="Szarkandi J.G."/>
            <person name="Papp V."/>
            <person name="Albert L."/>
            <person name="Andreopoulos W."/>
            <person name="Angelini C."/>
            <person name="Antonin V."/>
            <person name="Barry K.W."/>
            <person name="Bougher N.L."/>
            <person name="Buchanan P."/>
            <person name="Buyck B."/>
            <person name="Bense V."/>
            <person name="Catcheside P."/>
            <person name="Chovatia M."/>
            <person name="Cooper J."/>
            <person name="Damon W."/>
            <person name="Desjardin D."/>
            <person name="Finy P."/>
            <person name="Geml J."/>
            <person name="Haridas S."/>
            <person name="Hughes K."/>
            <person name="Justo A."/>
            <person name="Karasinski D."/>
            <person name="Kautmanova I."/>
            <person name="Kiss B."/>
            <person name="Kocsube S."/>
            <person name="Kotiranta H."/>
            <person name="LaButti K.M."/>
            <person name="Lechner B.E."/>
            <person name="Liimatainen K."/>
            <person name="Lipzen A."/>
            <person name="Lukacs Z."/>
            <person name="Mihaltcheva S."/>
            <person name="Morgado L.N."/>
            <person name="Niskanen T."/>
            <person name="Noordeloos M.E."/>
            <person name="Ohm R.A."/>
            <person name="Ortiz-Santana B."/>
            <person name="Ovrebo C."/>
            <person name="Racz N."/>
            <person name="Riley R."/>
            <person name="Savchenko A."/>
            <person name="Shiryaev A."/>
            <person name="Soop K."/>
            <person name="Spirin V."/>
            <person name="Szebenyi C."/>
            <person name="Tomsovsky M."/>
            <person name="Tulloss R.E."/>
            <person name="Uehling J."/>
            <person name="Grigoriev I.V."/>
            <person name="Vagvolgyi C."/>
            <person name="Papp T."/>
            <person name="Martin F.M."/>
            <person name="Miettinen O."/>
            <person name="Hibbett D.S."/>
            <person name="Nagy L.G."/>
        </authorList>
    </citation>
    <scope>NUCLEOTIDE SEQUENCE [LARGE SCALE GENOMIC DNA]</scope>
    <source>
        <strain evidence="1 2">NL-1719</strain>
    </source>
</reference>
<evidence type="ECO:0000313" key="1">
    <source>
        <dbReference type="EMBL" id="TFK59307.1"/>
    </source>
</evidence>
<gene>
    <name evidence="1" type="ORF">BDN72DRAFT_865262</name>
</gene>
<dbReference type="Proteomes" id="UP000308600">
    <property type="component" value="Unassembled WGS sequence"/>
</dbReference>